<evidence type="ECO:0000313" key="4">
    <source>
        <dbReference type="EMBL" id="BES88338.1"/>
    </source>
</evidence>
<dbReference type="InterPro" id="IPR004273">
    <property type="entry name" value="Dynein_heavy_D6_P-loop"/>
</dbReference>
<dbReference type="Pfam" id="PF03028">
    <property type="entry name" value="Dynein_heavy"/>
    <property type="match status" value="1"/>
</dbReference>
<dbReference type="Pfam" id="PF18199">
    <property type="entry name" value="Dynein_C"/>
    <property type="match status" value="1"/>
</dbReference>
<accession>A0ABN7A8P6</accession>
<evidence type="ECO:0000259" key="1">
    <source>
        <dbReference type="Pfam" id="PF03028"/>
    </source>
</evidence>
<name>A0ABN7A8P6_9HEMI</name>
<keyword evidence="5" id="KW-1185">Reference proteome</keyword>
<evidence type="ECO:0000259" key="2">
    <source>
        <dbReference type="Pfam" id="PF18198"/>
    </source>
</evidence>
<dbReference type="InterPro" id="IPR027417">
    <property type="entry name" value="P-loop_NTPase"/>
</dbReference>
<dbReference type="Gene3D" id="1.10.8.1220">
    <property type="match status" value="1"/>
</dbReference>
<reference evidence="4 5" key="1">
    <citation type="submission" date="2023-09" db="EMBL/GenBank/DDBJ databases">
        <title>Nesidiocoris tenuis whole genome shotgun sequence.</title>
        <authorList>
            <person name="Shibata T."/>
            <person name="Shimoda M."/>
            <person name="Kobayashi T."/>
            <person name="Uehara T."/>
        </authorList>
    </citation>
    <scope>NUCLEOTIDE SEQUENCE [LARGE SCALE GENOMIC DNA]</scope>
    <source>
        <strain evidence="4 5">Japan</strain>
    </source>
</reference>
<dbReference type="InterPro" id="IPR041228">
    <property type="entry name" value="Dynein_C"/>
</dbReference>
<gene>
    <name evidence="4" type="ORF">NTJ_01142</name>
</gene>
<dbReference type="Gene3D" id="1.20.1270.280">
    <property type="match status" value="1"/>
</dbReference>
<organism evidence="4 5">
    <name type="scientific">Nesidiocoris tenuis</name>
    <dbReference type="NCBI Taxonomy" id="355587"/>
    <lineage>
        <taxon>Eukaryota</taxon>
        <taxon>Metazoa</taxon>
        <taxon>Ecdysozoa</taxon>
        <taxon>Arthropoda</taxon>
        <taxon>Hexapoda</taxon>
        <taxon>Insecta</taxon>
        <taxon>Pterygota</taxon>
        <taxon>Neoptera</taxon>
        <taxon>Paraneoptera</taxon>
        <taxon>Hemiptera</taxon>
        <taxon>Heteroptera</taxon>
        <taxon>Panheteroptera</taxon>
        <taxon>Cimicomorpha</taxon>
        <taxon>Miridae</taxon>
        <taxon>Dicyphina</taxon>
        <taxon>Nesidiocoris</taxon>
    </lineage>
</organism>
<evidence type="ECO:0000259" key="3">
    <source>
        <dbReference type="Pfam" id="PF18199"/>
    </source>
</evidence>
<dbReference type="InterPro" id="IPR041658">
    <property type="entry name" value="AAA_lid_11"/>
</dbReference>
<dbReference type="Gene3D" id="1.10.8.720">
    <property type="entry name" value="Region D6 of dynein motor"/>
    <property type="match status" value="1"/>
</dbReference>
<dbReference type="Pfam" id="PF18198">
    <property type="entry name" value="AAA_lid_11"/>
    <property type="match status" value="1"/>
</dbReference>
<dbReference type="EMBL" id="AP028909">
    <property type="protein sequence ID" value="BES88338.1"/>
    <property type="molecule type" value="Genomic_DNA"/>
</dbReference>
<dbReference type="InterPro" id="IPR026983">
    <property type="entry name" value="DHC"/>
</dbReference>
<feature type="domain" description="Dynein heavy chain C-terminal" evidence="3">
    <location>
        <begin position="481"/>
        <end position="657"/>
    </location>
</feature>
<dbReference type="Proteomes" id="UP001307889">
    <property type="component" value="Chromosome 1"/>
</dbReference>
<dbReference type="PANTHER" id="PTHR22878">
    <property type="entry name" value="DYNEIN HEAVY CHAIN 6, AXONEMAL-LIKE-RELATED"/>
    <property type="match status" value="1"/>
</dbReference>
<proteinExistence type="predicted"/>
<dbReference type="InterPro" id="IPR042219">
    <property type="entry name" value="AAA_lid_11_sf"/>
</dbReference>
<dbReference type="PANTHER" id="PTHR22878:SF68">
    <property type="entry name" value="DYNEIN HEAVY CHAIN 6, AXONEMAL-LIKE"/>
    <property type="match status" value="1"/>
</dbReference>
<evidence type="ECO:0000313" key="5">
    <source>
        <dbReference type="Proteomes" id="UP001307889"/>
    </source>
</evidence>
<protein>
    <submittedName>
        <fullName evidence="4">Heavy chain</fullName>
    </submittedName>
</protein>
<feature type="domain" description="Dynein heavy chain AAA lid" evidence="2">
    <location>
        <begin position="332"/>
        <end position="474"/>
    </location>
</feature>
<feature type="domain" description="Dynein heavy chain region D6 P-loop" evidence="1">
    <location>
        <begin position="185"/>
        <end position="300"/>
    </location>
</feature>
<dbReference type="Gene3D" id="3.40.50.300">
    <property type="entry name" value="P-loop containing nucleotide triphosphate hydrolases"/>
    <property type="match status" value="1"/>
</dbReference>
<sequence length="709" mass="81076">MPTLEDRLSKLTDDVTLTVYSNVSRGLFEKDKLIFSFMLCLTILKEKKEITEDDWVFLLRGAVLSTDIPRKPDILSAVPNQTWQNICYLDSQKEDFKGLRLDVVNALTVSVGNFSMEIALAKDSTASLIHWNSRLNVFQRMMLIRALKEEKMIFAIREFIKVKMGMEYVESIIVNLHTLYEGTNKLTPLIFVLSSGSDPVDSFLKFASQTGNAEKVHLISLGQGQGPIAQRLIERGQNKGEWVFLQNCHLAGSWMPTLENILMSLSDKPGDVHNQFRLFMSSMPSNKFPVSILQNSVKVTNEPPRGIRANVRQAFLNMENDFFNDHPFDVKWRRMVFGLCFFHSVILERKKYGPLGWNIAYEFSESDRECSLLNLKLYCQNGKSGIPWEALIYITGEITYGGRVTDYWDQRTLKTILLEFFSEKTLVDGFRYLDSETYRCPESDDCTNIERYRLRIGDLPLIDEPGVFGMHENANIALQSKEVADILGTINSVQPQTSTERKGESTEDEATNIASSIGEKIVKHIDPSLVKDVLVKPDVKGRLPSLTTVLLHEVERFNKMLKVVHNSLADLQKAIKGTVVMSETLEGVHTAFLSNTVPKLWSKSSYPSLKSLGSWTRDLELRIDFIMTWLKCGLPQSFWLPGFFFPQGFITGFYRCTRENTICPSTNLRRTLTSGQLFYRKSEYTITILKLEKKYWRHTRACRSLKMGC</sequence>